<organism evidence="4 5">
    <name type="scientific">Micromonas commoda (strain RCC299 / NOUM17 / CCMP2709)</name>
    <name type="common">Picoplanktonic green alga</name>
    <dbReference type="NCBI Taxonomy" id="296587"/>
    <lineage>
        <taxon>Eukaryota</taxon>
        <taxon>Viridiplantae</taxon>
        <taxon>Chlorophyta</taxon>
        <taxon>Mamiellophyceae</taxon>
        <taxon>Mamiellales</taxon>
        <taxon>Mamiellaceae</taxon>
        <taxon>Micromonas</taxon>
    </lineage>
</organism>
<sequence>MGCAVSVPVSGLPERAGARAGRRSRQRPLTKAERLALEERRREARLKEDADRHFFNATFHYHHGGWEEAARLCTLAREQWPAHKRAIMLRCEAWIKLQQWDAAMEDADACIAMGHREGHRVRGAAHLARGSPRDAVADLNIALRIEPSDRKAWRLRSKAHEALGNARRAAEDAAEAERKDEDADAGLCVVCIDAPRATRLNPCDHNALCAECARECQRHHGVCPICNARIKAIEYGSFMGTFAPASEDDVLSNDRLASAIKKARDESAMCATLNPIGELGSPSSSGDGDGEIRPVTPDVDDGSGLPDYAAYEVGGDMSDEDVGGGLGGVSDSEPGTPDLNIAGFGHTQEIASPTPMGDRAQQLLVYDSEEEEPPPVIGGDGGGARSRVVGDGAEPGTP</sequence>
<dbReference type="GO" id="GO:0008270">
    <property type="term" value="F:zinc ion binding"/>
    <property type="evidence" value="ECO:0007669"/>
    <property type="project" value="UniProtKB-KW"/>
</dbReference>
<protein>
    <recommendedName>
        <fullName evidence="3">RING-type domain-containing protein</fullName>
    </recommendedName>
</protein>
<keyword evidence="5" id="KW-1185">Reference proteome</keyword>
<dbReference type="Gene3D" id="3.30.40.10">
    <property type="entry name" value="Zinc/RING finger domain, C3HC4 (zinc finger)"/>
    <property type="match status" value="1"/>
</dbReference>
<dbReference type="eggNOG" id="ENOG502R8SJ">
    <property type="taxonomic scope" value="Eukaryota"/>
</dbReference>
<dbReference type="KEGG" id="mis:MICPUN_63656"/>
<feature type="region of interest" description="Disordered" evidence="2">
    <location>
        <begin position="274"/>
        <end position="398"/>
    </location>
</feature>
<evidence type="ECO:0000256" key="2">
    <source>
        <dbReference type="SAM" id="MobiDB-lite"/>
    </source>
</evidence>
<dbReference type="PANTHER" id="PTHR12109">
    <property type="entry name" value="RING FINGER PROTEIN 141-RELATED"/>
    <property type="match status" value="1"/>
</dbReference>
<dbReference type="InterPro" id="IPR001841">
    <property type="entry name" value="Znf_RING"/>
</dbReference>
<dbReference type="Gene3D" id="1.25.40.10">
    <property type="entry name" value="Tetratricopeptide repeat domain"/>
    <property type="match status" value="2"/>
</dbReference>
<dbReference type="EMBL" id="CP001331">
    <property type="protein sequence ID" value="ACO66783.1"/>
    <property type="molecule type" value="Genomic_DNA"/>
</dbReference>
<dbReference type="RefSeq" id="XP_002505525.1">
    <property type="nucleotide sequence ID" value="XM_002505479.1"/>
</dbReference>
<accession>C1EF42</accession>
<evidence type="ECO:0000259" key="3">
    <source>
        <dbReference type="PROSITE" id="PS50089"/>
    </source>
</evidence>
<dbReference type="OrthoDB" id="3045089at2759"/>
<dbReference type="SUPFAM" id="SSF57850">
    <property type="entry name" value="RING/U-box"/>
    <property type="match status" value="1"/>
</dbReference>
<dbReference type="OMA" id="CATECRE"/>
<feature type="domain" description="RING-type" evidence="3">
    <location>
        <begin position="188"/>
        <end position="227"/>
    </location>
</feature>
<dbReference type="InterPro" id="IPR011990">
    <property type="entry name" value="TPR-like_helical_dom_sf"/>
</dbReference>
<name>C1EF42_MICCC</name>
<dbReference type="InParanoid" id="C1EF42"/>
<dbReference type="InterPro" id="IPR047126">
    <property type="entry name" value="RNF141-like"/>
</dbReference>
<dbReference type="Pfam" id="PF13920">
    <property type="entry name" value="zf-C3HC4_3"/>
    <property type="match status" value="1"/>
</dbReference>
<gene>
    <name evidence="4" type="ORF">MICPUN_63656</name>
</gene>
<dbReference type="InterPro" id="IPR013083">
    <property type="entry name" value="Znf_RING/FYVE/PHD"/>
</dbReference>
<evidence type="ECO:0000313" key="4">
    <source>
        <dbReference type="EMBL" id="ACO66783.1"/>
    </source>
</evidence>
<proteinExistence type="predicted"/>
<dbReference type="Proteomes" id="UP000002009">
    <property type="component" value="Chromosome 13"/>
</dbReference>
<keyword evidence="1" id="KW-0863">Zinc-finger</keyword>
<evidence type="ECO:0000313" key="5">
    <source>
        <dbReference type="Proteomes" id="UP000002009"/>
    </source>
</evidence>
<evidence type="ECO:0000256" key="1">
    <source>
        <dbReference type="PROSITE-ProRule" id="PRU00175"/>
    </source>
</evidence>
<dbReference type="PROSITE" id="PS50089">
    <property type="entry name" value="ZF_RING_2"/>
    <property type="match status" value="1"/>
</dbReference>
<keyword evidence="1" id="KW-0862">Zinc</keyword>
<dbReference type="SUPFAM" id="SSF48452">
    <property type="entry name" value="TPR-like"/>
    <property type="match status" value="1"/>
</dbReference>
<keyword evidence="1" id="KW-0479">Metal-binding</keyword>
<dbReference type="GO" id="GO:0005737">
    <property type="term" value="C:cytoplasm"/>
    <property type="evidence" value="ECO:0007669"/>
    <property type="project" value="UniProtKB-ARBA"/>
</dbReference>
<reference evidence="4 5" key="1">
    <citation type="journal article" date="2009" name="Science">
        <title>Green evolution and dynamic adaptations revealed by genomes of the marine picoeukaryotes Micromonas.</title>
        <authorList>
            <person name="Worden A.Z."/>
            <person name="Lee J.H."/>
            <person name="Mock T."/>
            <person name="Rouze P."/>
            <person name="Simmons M.P."/>
            <person name="Aerts A.L."/>
            <person name="Allen A.E."/>
            <person name="Cuvelier M.L."/>
            <person name="Derelle E."/>
            <person name="Everett M.V."/>
            <person name="Foulon E."/>
            <person name="Grimwood J."/>
            <person name="Gundlach H."/>
            <person name="Henrissat B."/>
            <person name="Napoli C."/>
            <person name="McDonald S.M."/>
            <person name="Parker M.S."/>
            <person name="Rombauts S."/>
            <person name="Salamov A."/>
            <person name="Von Dassow P."/>
            <person name="Badger J.H."/>
            <person name="Coutinho P.M."/>
            <person name="Demir E."/>
            <person name="Dubchak I."/>
            <person name="Gentemann C."/>
            <person name="Eikrem W."/>
            <person name="Gready J.E."/>
            <person name="John U."/>
            <person name="Lanier W."/>
            <person name="Lindquist E.A."/>
            <person name="Lucas S."/>
            <person name="Mayer K.F."/>
            <person name="Moreau H."/>
            <person name="Not F."/>
            <person name="Otillar R."/>
            <person name="Panaud O."/>
            <person name="Pangilinan J."/>
            <person name="Paulsen I."/>
            <person name="Piegu B."/>
            <person name="Poliakov A."/>
            <person name="Robbens S."/>
            <person name="Schmutz J."/>
            <person name="Toulza E."/>
            <person name="Wyss T."/>
            <person name="Zelensky A."/>
            <person name="Zhou K."/>
            <person name="Armbrust E.V."/>
            <person name="Bhattacharya D."/>
            <person name="Goodenough U.W."/>
            <person name="Van de Peer Y."/>
            <person name="Grigoriev I.V."/>
        </authorList>
    </citation>
    <scope>NUCLEOTIDE SEQUENCE [LARGE SCALE GENOMIC DNA]</scope>
    <source>
        <strain evidence="5">RCC299 / NOUM17</strain>
    </source>
</reference>
<dbReference type="GeneID" id="8248699"/>
<dbReference type="AlphaFoldDB" id="C1EF42"/>